<evidence type="ECO:0008006" key="4">
    <source>
        <dbReference type="Google" id="ProtNLM"/>
    </source>
</evidence>
<dbReference type="OrthoDB" id="6898272at2"/>
<proteinExistence type="predicted"/>
<gene>
    <name evidence="2" type="ORF">RU07_22180</name>
</gene>
<keyword evidence="1" id="KW-0732">Signal</keyword>
<accession>A0A0D0JS53</accession>
<evidence type="ECO:0000313" key="3">
    <source>
        <dbReference type="Proteomes" id="UP000035017"/>
    </source>
</evidence>
<dbReference type="AlphaFoldDB" id="A0A0D0JS53"/>
<feature type="chain" id="PRO_5002213805" description="Lipoprotein" evidence="1">
    <location>
        <begin position="19"/>
        <end position="113"/>
    </location>
</feature>
<evidence type="ECO:0000256" key="1">
    <source>
        <dbReference type="SAM" id="SignalP"/>
    </source>
</evidence>
<comment type="caution">
    <text evidence="2">The sequence shown here is derived from an EMBL/GenBank/DDBJ whole genome shotgun (WGS) entry which is preliminary data.</text>
</comment>
<name>A0A0D0JS53_AGRTU</name>
<dbReference type="PROSITE" id="PS51257">
    <property type="entry name" value="PROKAR_LIPOPROTEIN"/>
    <property type="match status" value="1"/>
</dbReference>
<sequence>MKTKVIGIGAALMLSACASTSSISYTGNSVADGTLKGDITKYVSLFFLNGVGAGCNRVDAISMKAQTKVMAANGQLANAHEIWTVHGCGKSGSYNIKMNADGSGGTHFRVSAV</sequence>
<organism evidence="2 3">
    <name type="scientific">Agrobacterium tumefaciens</name>
    <dbReference type="NCBI Taxonomy" id="358"/>
    <lineage>
        <taxon>Bacteria</taxon>
        <taxon>Pseudomonadati</taxon>
        <taxon>Pseudomonadota</taxon>
        <taxon>Alphaproteobacteria</taxon>
        <taxon>Hyphomicrobiales</taxon>
        <taxon>Rhizobiaceae</taxon>
        <taxon>Rhizobium/Agrobacterium group</taxon>
        <taxon>Agrobacterium</taxon>
        <taxon>Agrobacterium tumefaciens complex</taxon>
    </lineage>
</organism>
<protein>
    <recommendedName>
        <fullName evidence="4">Lipoprotein</fullName>
    </recommendedName>
</protein>
<dbReference type="Proteomes" id="UP000035017">
    <property type="component" value="Unassembled WGS sequence"/>
</dbReference>
<dbReference type="EMBL" id="JXQV01000041">
    <property type="protein sequence ID" value="KIP98272.1"/>
    <property type="molecule type" value="Genomic_DNA"/>
</dbReference>
<evidence type="ECO:0000313" key="2">
    <source>
        <dbReference type="EMBL" id="KIP98272.1"/>
    </source>
</evidence>
<reference evidence="2 3" key="1">
    <citation type="submission" date="2014-12" db="EMBL/GenBank/DDBJ databases">
        <title>16Stimator: statistical estimation of ribosomal gene copy numbers from draft genome assemblies.</title>
        <authorList>
            <person name="Perisin M.A."/>
            <person name="Vetter M."/>
            <person name="Gilbert J.A."/>
            <person name="Bergelson J."/>
        </authorList>
    </citation>
    <scope>NUCLEOTIDE SEQUENCE [LARGE SCALE GENOMIC DNA]</scope>
    <source>
        <strain evidence="2 3">MEJ076</strain>
    </source>
</reference>
<feature type="signal peptide" evidence="1">
    <location>
        <begin position="1"/>
        <end position="18"/>
    </location>
</feature>